<feature type="compositionally biased region" description="Basic residues" evidence="1">
    <location>
        <begin position="222"/>
        <end position="233"/>
    </location>
</feature>
<feature type="compositionally biased region" description="Basic and acidic residues" evidence="1">
    <location>
        <begin position="161"/>
        <end position="170"/>
    </location>
</feature>
<dbReference type="EMBL" id="JAINUG010000012">
    <property type="protein sequence ID" value="KAJ8414586.1"/>
    <property type="molecule type" value="Genomic_DNA"/>
</dbReference>
<dbReference type="GO" id="GO:0003723">
    <property type="term" value="F:RNA binding"/>
    <property type="evidence" value="ECO:0007669"/>
    <property type="project" value="TreeGrafter"/>
</dbReference>
<dbReference type="Proteomes" id="UP001221898">
    <property type="component" value="Unassembled WGS sequence"/>
</dbReference>
<feature type="region of interest" description="Disordered" evidence="1">
    <location>
        <begin position="125"/>
        <end position="288"/>
    </location>
</feature>
<proteinExistence type="predicted"/>
<sequence length="288" mass="31565">MAFDPTCLNELVRVCLENLNDDNTELWLIKAPVNFNPDSLSGVRVPTEGLETLQRRGRVPQLYSVLGRPGVATAARLLTAARQRPGDMLCGPAFAGLLNVCDSYGDHQGNQAPVAIPACPAPGVPEGLRQRFQPFGSRAPSGQAPSGHGQEDAPTTLAKRIKLEPEEGKGQKKKKKKDKRMEMEDKMEEEIMAEPLPSRGSTETPQDVAPKEEEEGVVEEKKKKKKKKKKKSKDRGGGEREQAGTGVEVGLSLKEEVKSEPVDPAYGDLPNPGKKRKKVKKERKELDD</sequence>
<gene>
    <name evidence="2" type="ORF">AAFF_G00037880</name>
</gene>
<accession>A0AAD7T570</accession>
<dbReference type="InterPro" id="IPR013240">
    <property type="entry name" value="DNA-dir_RNA_pol1_su_RPA34"/>
</dbReference>
<evidence type="ECO:0000313" key="3">
    <source>
        <dbReference type="Proteomes" id="UP001221898"/>
    </source>
</evidence>
<dbReference type="GO" id="GO:0005736">
    <property type="term" value="C:RNA polymerase I complex"/>
    <property type="evidence" value="ECO:0007669"/>
    <property type="project" value="TreeGrafter"/>
</dbReference>
<evidence type="ECO:0000256" key="1">
    <source>
        <dbReference type="SAM" id="MobiDB-lite"/>
    </source>
</evidence>
<keyword evidence="3" id="KW-1185">Reference proteome</keyword>
<dbReference type="AlphaFoldDB" id="A0AAD7T570"/>
<comment type="caution">
    <text evidence="2">The sequence shown here is derived from an EMBL/GenBank/DDBJ whole genome shotgun (WGS) entry which is preliminary data.</text>
</comment>
<dbReference type="Pfam" id="PF08208">
    <property type="entry name" value="RNA_polI_A34"/>
    <property type="match status" value="1"/>
</dbReference>
<dbReference type="GO" id="GO:0006360">
    <property type="term" value="P:transcription by RNA polymerase I"/>
    <property type="evidence" value="ECO:0007669"/>
    <property type="project" value="InterPro"/>
</dbReference>
<reference evidence="2" key="1">
    <citation type="journal article" date="2023" name="Science">
        <title>Genome structures resolve the early diversification of teleost fishes.</title>
        <authorList>
            <person name="Parey E."/>
            <person name="Louis A."/>
            <person name="Montfort J."/>
            <person name="Bouchez O."/>
            <person name="Roques C."/>
            <person name="Iampietro C."/>
            <person name="Lluch J."/>
            <person name="Castinel A."/>
            <person name="Donnadieu C."/>
            <person name="Desvignes T."/>
            <person name="Floi Bucao C."/>
            <person name="Jouanno E."/>
            <person name="Wen M."/>
            <person name="Mejri S."/>
            <person name="Dirks R."/>
            <person name="Jansen H."/>
            <person name="Henkel C."/>
            <person name="Chen W.J."/>
            <person name="Zahm M."/>
            <person name="Cabau C."/>
            <person name="Klopp C."/>
            <person name="Thompson A.W."/>
            <person name="Robinson-Rechavi M."/>
            <person name="Braasch I."/>
            <person name="Lecointre G."/>
            <person name="Bobe J."/>
            <person name="Postlethwait J.H."/>
            <person name="Berthelot C."/>
            <person name="Roest Crollius H."/>
            <person name="Guiguen Y."/>
        </authorList>
    </citation>
    <scope>NUCLEOTIDE SEQUENCE</scope>
    <source>
        <strain evidence="2">NC1722</strain>
    </source>
</reference>
<evidence type="ECO:0000313" key="2">
    <source>
        <dbReference type="EMBL" id="KAJ8414586.1"/>
    </source>
</evidence>
<protein>
    <submittedName>
        <fullName evidence="2">Uncharacterized protein</fullName>
    </submittedName>
</protein>
<dbReference type="PANTHER" id="PTHR15484:SF8">
    <property type="entry name" value="DNA-DIRECTED RNA POLYMERASE I SUBUNIT RPA34"/>
    <property type="match status" value="1"/>
</dbReference>
<organism evidence="2 3">
    <name type="scientific">Aldrovandia affinis</name>
    <dbReference type="NCBI Taxonomy" id="143900"/>
    <lineage>
        <taxon>Eukaryota</taxon>
        <taxon>Metazoa</taxon>
        <taxon>Chordata</taxon>
        <taxon>Craniata</taxon>
        <taxon>Vertebrata</taxon>
        <taxon>Euteleostomi</taxon>
        <taxon>Actinopterygii</taxon>
        <taxon>Neopterygii</taxon>
        <taxon>Teleostei</taxon>
        <taxon>Notacanthiformes</taxon>
        <taxon>Halosauridae</taxon>
        <taxon>Aldrovandia</taxon>
    </lineage>
</organism>
<dbReference type="PANTHER" id="PTHR15484">
    <property type="entry name" value="DNA-DIRECTED RNA POLYMERASE I SUBUNIT RPA34"/>
    <property type="match status" value="1"/>
</dbReference>
<name>A0AAD7T570_9TELE</name>
<dbReference type="Gene3D" id="6.20.250.70">
    <property type="match status" value="1"/>
</dbReference>